<proteinExistence type="predicted"/>
<feature type="transmembrane region" description="Helical" evidence="2">
    <location>
        <begin position="1259"/>
        <end position="1277"/>
    </location>
</feature>
<feature type="transmembrane region" description="Helical" evidence="2">
    <location>
        <begin position="1172"/>
        <end position="1190"/>
    </location>
</feature>
<feature type="transmembrane region" description="Helical" evidence="2">
    <location>
        <begin position="1202"/>
        <end position="1221"/>
    </location>
</feature>
<sequence>MALGRVFSSLVLSVIALAAEPPQCNGACAEGDEVQFLHVKEHGKLDSKDKNSANGVVFKVSPVNSEKNSLLSKGVKTTVSLGGGANGGAAREVGYLRALNQMGLLDGIDQMAEGAGLVTAPLLYAKGLTLDQLLGPPTEPANLTLANIAVPSGKILDVMTYRVVWSIFHTAAAALNVAPVSNAEFFETVIALNYLCPFGLNGKLPAAVFAVAGAPGLPPLPAGCSENLQNQNQVWALDEAHLQRMAGQNPTLDFQGNLTIQRTSVRSHVIGGGLGPPVGHFPLQPNTPFFWFSPDQCGVPFFPYDPIFKSFDYEPLNSSEAARKDVVLGGGVVDSIACLSTLAPTQSQEQQGKTEEANSNFAESNSENAAIFTLQDAVSIASNDYDTAAVYNITGLLDTLDALLGAANQTRDPLDPYPINQQRVYWPPAGPERGDVQEKAHVVFNGNQVSGFGIVHALQSGAECYMSLTGTGLQYGGDARVQSLDIPLISDFLDCQSLKITNFSAWAEWVKRPPVDVRLFGIDRNDSFSFTIPDEASLPGISATRLQLFGPDSLFPLLCKVQESFDNGGPVRASATLTTLQNIRWGIEAGQKIRVLFVFQEQSPDWEALLPEETRTMIQNGSFTGGLTGRDGWPFLQPTYPQAAPGPVPPDKQSVDPSAISPQQANLKAAQAEWEMLQMREDVEAEARPALHLPARGKCGTMRSPCGCDEAVDDMHPVVVAAPVFYSESTAVHCSRHARAASGSALVLESLGPKGQPKQFLLRSTYGNVGVGFYIMEVADVQTMTHQALDHPYLDFSLDVLPCRRHLRHVITEAVQDAQEGSDLPLFAAGRAFMSFRVPNLRVQRLATGEMQVAKGFCSFPPVRLVSVGMKLRLSGYSARSECTGPNASHTVAYRKTEQQTTASPQHHFRDLYEGSARQMHTQMERLAKMTRNVQLSYRVMMAGLGLRGGAVAVGIGYVVINWQAAQESAEVVSQTMRDAQELLNQLLHDEEIATTVATLRLLASIQEEIGALFVRILQQDQVVDEVNRLADKLVAYLCASQQIQGLALTGLLVCVAQLPGLAAPELAGAPLVLAGGPVGLGGYLGSLGTFLRQYYDSLVPYVWLINYCGIVLFVLLFVMSFLNHAKDFSGFVKMMEAFGLPCPTFMALGGLLSLLAGSLCYLTGIPVLMEWGAEFLLMFLIASTYFGHYKPWKQSKDMSHFIMILKNIALSGHCLLTIGFEVPEIGKDGTPLGLHGALGSVGAFIGKIYIFFRPYSFIFKYAGLVLFVVPFVLSFLNHAKDTKQFVGMIMGFGFGRTTATALAVFTLILLSVSSIFYVSGIPVLMELGAEGLFTFLLFATYFGHLKPYLQSGDMGHFLNILKNVSLAGACLMTMGVVIPQIGPS</sequence>
<evidence type="ECO:0000256" key="2">
    <source>
        <dbReference type="SAM" id="Phobius"/>
    </source>
</evidence>
<accession>A0A1Q9ED40</accession>
<feature type="transmembrane region" description="Helical" evidence="2">
    <location>
        <begin position="1365"/>
        <end position="1383"/>
    </location>
</feature>
<feature type="region of interest" description="Disordered" evidence="1">
    <location>
        <begin position="634"/>
        <end position="659"/>
    </location>
</feature>
<keyword evidence="2" id="KW-0812">Transmembrane</keyword>
<keyword evidence="2" id="KW-0472">Membrane</keyword>
<organism evidence="4 5">
    <name type="scientific">Symbiodinium microadriaticum</name>
    <name type="common">Dinoflagellate</name>
    <name type="synonym">Zooxanthella microadriatica</name>
    <dbReference type="NCBI Taxonomy" id="2951"/>
    <lineage>
        <taxon>Eukaryota</taxon>
        <taxon>Sar</taxon>
        <taxon>Alveolata</taxon>
        <taxon>Dinophyceae</taxon>
        <taxon>Suessiales</taxon>
        <taxon>Symbiodiniaceae</taxon>
        <taxon>Symbiodinium</taxon>
    </lineage>
</organism>
<protein>
    <submittedName>
        <fullName evidence="4">Uncharacterized protein</fullName>
    </submittedName>
</protein>
<feature type="transmembrane region" description="Helical" evidence="2">
    <location>
        <begin position="1233"/>
        <end position="1253"/>
    </location>
</feature>
<evidence type="ECO:0000313" key="4">
    <source>
        <dbReference type="EMBL" id="OLQ05318.1"/>
    </source>
</evidence>
<feature type="transmembrane region" description="Helical" evidence="2">
    <location>
        <begin position="1070"/>
        <end position="1092"/>
    </location>
</feature>
<evidence type="ECO:0000256" key="1">
    <source>
        <dbReference type="SAM" id="MobiDB-lite"/>
    </source>
</evidence>
<feature type="transmembrane region" description="Helical" evidence="2">
    <location>
        <begin position="1104"/>
        <end position="1126"/>
    </location>
</feature>
<evidence type="ECO:0000313" key="5">
    <source>
        <dbReference type="Proteomes" id="UP000186817"/>
    </source>
</evidence>
<dbReference type="EMBL" id="LSRX01000188">
    <property type="protein sequence ID" value="OLQ05318.1"/>
    <property type="molecule type" value="Genomic_DNA"/>
</dbReference>
<dbReference type="OrthoDB" id="430329at2759"/>
<evidence type="ECO:0000256" key="3">
    <source>
        <dbReference type="SAM" id="SignalP"/>
    </source>
</evidence>
<keyword evidence="2" id="KW-1133">Transmembrane helix</keyword>
<name>A0A1Q9ED40_SYMMI</name>
<feature type="signal peptide" evidence="3">
    <location>
        <begin position="1"/>
        <end position="18"/>
    </location>
</feature>
<dbReference type="Proteomes" id="UP000186817">
    <property type="component" value="Unassembled WGS sequence"/>
</dbReference>
<feature type="transmembrane region" description="Helical" evidence="2">
    <location>
        <begin position="1298"/>
        <end position="1318"/>
    </location>
</feature>
<reference evidence="4 5" key="1">
    <citation type="submission" date="2016-02" db="EMBL/GenBank/DDBJ databases">
        <title>Genome analysis of coral dinoflagellate symbionts highlights evolutionary adaptations to a symbiotic lifestyle.</title>
        <authorList>
            <person name="Aranda M."/>
            <person name="Li Y."/>
            <person name="Liew Y.J."/>
            <person name="Baumgarten S."/>
            <person name="Simakov O."/>
            <person name="Wilson M."/>
            <person name="Piel J."/>
            <person name="Ashoor H."/>
            <person name="Bougouffa S."/>
            <person name="Bajic V.B."/>
            <person name="Ryu T."/>
            <person name="Ravasi T."/>
            <person name="Bayer T."/>
            <person name="Micklem G."/>
            <person name="Kim H."/>
            <person name="Bhak J."/>
            <person name="Lajeunesse T.C."/>
            <person name="Voolstra C.R."/>
        </authorList>
    </citation>
    <scope>NUCLEOTIDE SEQUENCE [LARGE SCALE GENOMIC DNA]</scope>
    <source>
        <strain evidence="4 5">CCMP2467</strain>
    </source>
</reference>
<feature type="transmembrane region" description="Helical" evidence="2">
    <location>
        <begin position="1146"/>
        <end position="1165"/>
    </location>
</feature>
<comment type="caution">
    <text evidence="4">The sequence shown here is derived from an EMBL/GenBank/DDBJ whole genome shotgun (WGS) entry which is preliminary data.</text>
</comment>
<gene>
    <name evidence="4" type="ORF">AK812_SmicGene11519</name>
</gene>
<feature type="transmembrane region" description="Helical" evidence="2">
    <location>
        <begin position="1324"/>
        <end position="1344"/>
    </location>
</feature>
<feature type="chain" id="PRO_5012932144" evidence="3">
    <location>
        <begin position="19"/>
        <end position="1385"/>
    </location>
</feature>
<keyword evidence="5" id="KW-1185">Reference proteome</keyword>
<keyword evidence="3" id="KW-0732">Signal</keyword>